<evidence type="ECO:0000313" key="2">
    <source>
        <dbReference type="Proteomes" id="UP001595821"/>
    </source>
</evidence>
<proteinExistence type="predicted"/>
<organism evidence="1 2">
    <name type="scientific">Natribaculum luteum</name>
    <dbReference type="NCBI Taxonomy" id="1586232"/>
    <lineage>
        <taxon>Archaea</taxon>
        <taxon>Methanobacteriati</taxon>
        <taxon>Methanobacteriota</taxon>
        <taxon>Stenosarchaea group</taxon>
        <taxon>Halobacteria</taxon>
        <taxon>Halobacteriales</taxon>
        <taxon>Natrialbaceae</taxon>
        <taxon>Natribaculum</taxon>
    </lineage>
</organism>
<gene>
    <name evidence="1" type="ORF">ACFOZ7_13860</name>
</gene>
<accession>A0ABD5P1W6</accession>
<comment type="caution">
    <text evidence="1">The sequence shown here is derived from an EMBL/GenBank/DDBJ whole genome shotgun (WGS) entry which is preliminary data.</text>
</comment>
<sequence>MSQSSHPDVSIGCPRCDATVSASVPPGPGIADTDLGETNRLQGKETRCRNCGHELELYYY</sequence>
<dbReference type="RefSeq" id="WP_246969422.1">
    <property type="nucleotide sequence ID" value="NZ_CP095397.1"/>
</dbReference>
<reference evidence="1 2" key="1">
    <citation type="journal article" date="2014" name="Int. J. Syst. Evol. Microbiol.">
        <title>Complete genome sequence of Corynebacterium casei LMG S-19264T (=DSM 44701T), isolated from a smear-ripened cheese.</title>
        <authorList>
            <consortium name="US DOE Joint Genome Institute (JGI-PGF)"/>
            <person name="Walter F."/>
            <person name="Albersmeier A."/>
            <person name="Kalinowski J."/>
            <person name="Ruckert C."/>
        </authorList>
    </citation>
    <scope>NUCLEOTIDE SEQUENCE [LARGE SCALE GENOMIC DNA]</scope>
    <source>
        <strain evidence="1 2">IBRC-M 10912</strain>
    </source>
</reference>
<dbReference type="GeneID" id="71855399"/>
<evidence type="ECO:0000313" key="1">
    <source>
        <dbReference type="EMBL" id="MFC4248013.1"/>
    </source>
</evidence>
<dbReference type="AlphaFoldDB" id="A0ABD5P1W6"/>
<evidence type="ECO:0008006" key="3">
    <source>
        <dbReference type="Google" id="ProtNLM"/>
    </source>
</evidence>
<protein>
    <recommendedName>
        <fullName evidence="3">Small CPxCG-related zinc finger protein</fullName>
    </recommendedName>
</protein>
<dbReference type="EMBL" id="JBHSDJ010000111">
    <property type="protein sequence ID" value="MFC4248013.1"/>
    <property type="molecule type" value="Genomic_DNA"/>
</dbReference>
<dbReference type="Proteomes" id="UP001595821">
    <property type="component" value="Unassembled WGS sequence"/>
</dbReference>
<name>A0ABD5P1W6_9EURY</name>